<dbReference type="EMBL" id="JAOYFB010000038">
    <property type="protein sequence ID" value="KAK4026410.1"/>
    <property type="molecule type" value="Genomic_DNA"/>
</dbReference>
<proteinExistence type="predicted"/>
<sequence>MTRTSREDSNAAHGSMLSGRVSDCKVQGDVFNTKCMYSYTAYYLESKPRPINQQASLLPLRHD</sequence>
<reference evidence="1 2" key="1">
    <citation type="journal article" date="2023" name="Nucleic Acids Res.">
        <title>The hologenome of Daphnia magna reveals possible DNA methylation and microbiome-mediated evolution of the host genome.</title>
        <authorList>
            <person name="Chaturvedi A."/>
            <person name="Li X."/>
            <person name="Dhandapani V."/>
            <person name="Marshall H."/>
            <person name="Kissane S."/>
            <person name="Cuenca-Cambronero M."/>
            <person name="Asole G."/>
            <person name="Calvet F."/>
            <person name="Ruiz-Romero M."/>
            <person name="Marangio P."/>
            <person name="Guigo R."/>
            <person name="Rago D."/>
            <person name="Mirbahai L."/>
            <person name="Eastwood N."/>
            <person name="Colbourne J.K."/>
            <person name="Zhou J."/>
            <person name="Mallon E."/>
            <person name="Orsini L."/>
        </authorList>
    </citation>
    <scope>NUCLEOTIDE SEQUENCE [LARGE SCALE GENOMIC DNA]</scope>
    <source>
        <strain evidence="1">LRV0_1</strain>
    </source>
</reference>
<dbReference type="Proteomes" id="UP001234178">
    <property type="component" value="Unassembled WGS sequence"/>
</dbReference>
<evidence type="ECO:0000313" key="2">
    <source>
        <dbReference type="Proteomes" id="UP001234178"/>
    </source>
</evidence>
<keyword evidence="2" id="KW-1185">Reference proteome</keyword>
<protein>
    <submittedName>
        <fullName evidence="1">Uncharacterized protein</fullName>
    </submittedName>
</protein>
<comment type="caution">
    <text evidence="1">The sequence shown here is derived from an EMBL/GenBank/DDBJ whole genome shotgun (WGS) entry which is preliminary data.</text>
</comment>
<name>A0ABR0AMY6_9CRUS</name>
<accession>A0ABR0AMY6</accession>
<evidence type="ECO:0000313" key="1">
    <source>
        <dbReference type="EMBL" id="KAK4026410.1"/>
    </source>
</evidence>
<gene>
    <name evidence="1" type="ORF">OUZ56_015408</name>
</gene>
<organism evidence="1 2">
    <name type="scientific">Daphnia magna</name>
    <dbReference type="NCBI Taxonomy" id="35525"/>
    <lineage>
        <taxon>Eukaryota</taxon>
        <taxon>Metazoa</taxon>
        <taxon>Ecdysozoa</taxon>
        <taxon>Arthropoda</taxon>
        <taxon>Crustacea</taxon>
        <taxon>Branchiopoda</taxon>
        <taxon>Diplostraca</taxon>
        <taxon>Cladocera</taxon>
        <taxon>Anomopoda</taxon>
        <taxon>Daphniidae</taxon>
        <taxon>Daphnia</taxon>
    </lineage>
</organism>